<dbReference type="PRINTS" id="PR00417">
    <property type="entry name" value="PRTPISMRASEI"/>
</dbReference>
<feature type="domain" description="Toprim" evidence="12">
    <location>
        <begin position="2"/>
        <end position="122"/>
    </location>
</feature>
<keyword evidence="3" id="KW-0479">Metal-binding</keyword>
<feature type="site" description="Interaction with DNA" evidence="10">
    <location>
        <position position="504"/>
    </location>
</feature>
<feature type="region of interest" description="Disordered" evidence="11">
    <location>
        <begin position="359"/>
        <end position="381"/>
    </location>
</feature>
<reference evidence="14" key="1">
    <citation type="submission" date="2020-04" db="EMBL/GenBank/DDBJ databases">
        <authorList>
            <person name="Zhang T."/>
        </authorList>
    </citation>
    <scope>NUCLEOTIDE SEQUENCE</scope>
    <source>
        <strain evidence="14">HKST-UBA10</strain>
    </source>
</reference>
<dbReference type="InterPro" id="IPR013825">
    <property type="entry name" value="Topo_IA_cen_sub2"/>
</dbReference>
<dbReference type="PANTHER" id="PTHR42785">
    <property type="entry name" value="DNA TOPOISOMERASE, TYPE IA, CORE"/>
    <property type="match status" value="1"/>
</dbReference>
<dbReference type="InterPro" id="IPR013824">
    <property type="entry name" value="Topo_IA_cen_sub1"/>
</dbReference>
<sequence>MKNLVLVESPSKAKTIEKYLGKDFHVMATYGHIRDLPTKEIGVDFEHDFKPMYVRMKGKSKVVASIKKAFDSSDNLYLAVDPDREGEAIGWHVANLLGAVTPSGKKKAGLKKDVLRISFHEITKEAVEESLANPRSIDMNLVDAQQARRIVDRIVGYKLSPLLWKKIRYGLSAGRVQSVAVRMIVDRERLRDAFVPDEYWELGAIAKKGKQKGTIATKFYKTDEYENEKDLEVKDHFRLNYIKNKNRDLNHKSSKTTIDNVKSEQWIVAELNEKESNKYPATPFTTSTLQQTSLNRLGFTAKRTMSAAQKLYEKGLITYMRTDSMNMSNSFLTKTRKYIHARYGNEYVSDKERRYKTRSKNAQEAHEAIRPTDPAHSPDKVSLEGDMKRLYDLIWRRAVATQMKEARMLSRQLVVDVKSEKFEARSIQIKFDGYLQVYNEKVSENELPDLKVGDELNVKSLFALQKFTKPPARYTEATLIKALESEGIGRPSTYASIISVIQARGYTEKDGKYFFPTDVGIVVSDMLVEHFPKIVDLKFTAKMEDDLDEIADGKLEWVPMIREFYEPFEKNLEKKSEELKKADMTVLGQSDKKCPECGGKMVIKLGKYGKFHSCKKFPECKGMLPMEEEKLEIGEEFFNKYQAAPKAEDDSEMILKKGRFGMYWAHKDYPEKKETKPLLLKIKCPECKHYLVERKGKWGRTFIGCSNYPDCKYIQKTTKKKKKK</sequence>
<evidence type="ECO:0000256" key="2">
    <source>
        <dbReference type="ARBA" id="ARBA00009446"/>
    </source>
</evidence>
<evidence type="ECO:0000256" key="4">
    <source>
        <dbReference type="ARBA" id="ARBA00022771"/>
    </source>
</evidence>
<evidence type="ECO:0000256" key="11">
    <source>
        <dbReference type="SAM" id="MobiDB-lite"/>
    </source>
</evidence>
<dbReference type="InterPro" id="IPR000380">
    <property type="entry name" value="Topo_IA"/>
</dbReference>
<dbReference type="SMART" id="SM00437">
    <property type="entry name" value="TOP1Ac"/>
    <property type="match status" value="1"/>
</dbReference>
<dbReference type="HAMAP" id="MF_00952">
    <property type="entry name" value="Topoisom_1_prok"/>
    <property type="match status" value="1"/>
</dbReference>
<dbReference type="InterPro" id="IPR003602">
    <property type="entry name" value="Topo_IA_DNA-bd_dom"/>
</dbReference>
<proteinExistence type="inferred from homology"/>
<dbReference type="InterPro" id="IPR013498">
    <property type="entry name" value="Topo_IA_Znf"/>
</dbReference>
<dbReference type="NCBIfam" id="TIGR01051">
    <property type="entry name" value="topA_bact"/>
    <property type="match status" value="1"/>
</dbReference>
<comment type="function">
    <text evidence="10">Releases the supercoiling and torsional tension of DNA, which is introduced during the DNA replication and transcription, by transiently cleaving and rejoining one strand of the DNA duplex. Introduces a single-strand break via transesterification at a target site in duplex DNA. The scissile phosphodiester is attacked by the catalytic tyrosine of the enzyme, resulting in the formation of a DNA-(5'-phosphotyrosyl)-enzyme intermediate and the expulsion of a 3'-OH DNA strand. The free DNA strand then undergoes passage around the unbroken strand, thus removing DNA supercoils. Finally, in the religation step, the DNA 3'-OH attacks the covalent intermediate to expel the active-site tyrosine and restore the DNA phosphodiester backbone.</text>
</comment>
<keyword evidence="8 10" id="KW-0238">DNA-binding</keyword>
<evidence type="ECO:0000313" key="15">
    <source>
        <dbReference type="Proteomes" id="UP000782843"/>
    </source>
</evidence>
<keyword evidence="4" id="KW-0863">Zinc-finger</keyword>
<dbReference type="CDD" id="cd03363">
    <property type="entry name" value="TOPRIM_TopoIA_TopoI"/>
    <property type="match status" value="1"/>
</dbReference>
<organism evidence="14 15">
    <name type="scientific">Candidatus Dojkabacteria bacterium</name>
    <dbReference type="NCBI Taxonomy" id="2099670"/>
    <lineage>
        <taxon>Bacteria</taxon>
        <taxon>Candidatus Dojkabacteria</taxon>
    </lineage>
</organism>
<feature type="site" description="Interaction with DNA" evidence="10">
    <location>
        <position position="32"/>
    </location>
</feature>
<dbReference type="Gene3D" id="2.70.20.10">
    <property type="entry name" value="Topoisomerase I, domain 3"/>
    <property type="match status" value="1"/>
</dbReference>
<dbReference type="GO" id="GO:0008270">
    <property type="term" value="F:zinc ion binding"/>
    <property type="evidence" value="ECO:0007669"/>
    <property type="project" value="UniProtKB-KW"/>
</dbReference>
<dbReference type="GO" id="GO:0003917">
    <property type="term" value="F:DNA topoisomerase type I (single strand cut, ATP-independent) activity"/>
    <property type="evidence" value="ECO:0007669"/>
    <property type="project" value="UniProtKB-UniRule"/>
</dbReference>
<dbReference type="EC" id="5.6.2.1" evidence="10"/>
<evidence type="ECO:0000259" key="13">
    <source>
        <dbReference type="PROSITE" id="PS52039"/>
    </source>
</evidence>
<dbReference type="Gene3D" id="1.10.290.10">
    <property type="entry name" value="Topoisomerase I, domain 4"/>
    <property type="match status" value="1"/>
</dbReference>
<protein>
    <recommendedName>
        <fullName evidence="10">DNA topoisomerase 1</fullName>
        <ecNumber evidence="10">5.6.2.1</ecNumber>
    </recommendedName>
    <alternativeName>
        <fullName evidence="10">DNA topoisomerase I</fullName>
    </alternativeName>
</protein>
<dbReference type="InterPro" id="IPR013497">
    <property type="entry name" value="Topo_IA_cen"/>
</dbReference>
<dbReference type="Gene3D" id="3.30.65.10">
    <property type="entry name" value="Bacterial Topoisomerase I, domain 1"/>
    <property type="match status" value="3"/>
</dbReference>
<feature type="site" description="Interaction with DNA" evidence="10">
    <location>
        <position position="321"/>
    </location>
</feature>
<dbReference type="SUPFAM" id="SSF56712">
    <property type="entry name" value="Prokaryotic type I DNA topoisomerase"/>
    <property type="match status" value="1"/>
</dbReference>
<evidence type="ECO:0000256" key="9">
    <source>
        <dbReference type="ARBA" id="ARBA00023235"/>
    </source>
</evidence>
<dbReference type="SUPFAM" id="SSF57783">
    <property type="entry name" value="Zinc beta-ribbon"/>
    <property type="match status" value="2"/>
</dbReference>
<evidence type="ECO:0000256" key="8">
    <source>
        <dbReference type="ARBA" id="ARBA00023125"/>
    </source>
</evidence>
<feature type="domain" description="Topo IA-type catalytic" evidence="13">
    <location>
        <begin position="138"/>
        <end position="572"/>
    </location>
</feature>
<dbReference type="InterPro" id="IPR003601">
    <property type="entry name" value="Topo_IA_2"/>
</dbReference>
<evidence type="ECO:0000256" key="3">
    <source>
        <dbReference type="ARBA" id="ARBA00022723"/>
    </source>
</evidence>
<keyword evidence="7 10" id="KW-0799">Topoisomerase</keyword>
<dbReference type="CDD" id="cd00186">
    <property type="entry name" value="TOP1Ac"/>
    <property type="match status" value="1"/>
</dbReference>
<evidence type="ECO:0000256" key="1">
    <source>
        <dbReference type="ARBA" id="ARBA00000213"/>
    </source>
</evidence>
<evidence type="ECO:0000256" key="7">
    <source>
        <dbReference type="ARBA" id="ARBA00023029"/>
    </source>
</evidence>
<evidence type="ECO:0000256" key="10">
    <source>
        <dbReference type="HAMAP-Rule" id="MF_00952"/>
    </source>
</evidence>
<reference evidence="14" key="2">
    <citation type="journal article" date="2021" name="Microbiome">
        <title>Successional dynamics and alternative stable states in a saline activated sludge microbial community over 9 years.</title>
        <authorList>
            <person name="Wang Y."/>
            <person name="Ye J."/>
            <person name="Ju F."/>
            <person name="Liu L."/>
            <person name="Boyd J.A."/>
            <person name="Deng Y."/>
            <person name="Parks D.H."/>
            <person name="Jiang X."/>
            <person name="Yin X."/>
            <person name="Woodcroft B.J."/>
            <person name="Tyson G.W."/>
            <person name="Hugenholtz P."/>
            <person name="Polz M.F."/>
            <person name="Zhang T."/>
        </authorList>
    </citation>
    <scope>NUCLEOTIDE SEQUENCE</scope>
    <source>
        <strain evidence="14">HKST-UBA10</strain>
    </source>
</reference>
<dbReference type="PROSITE" id="PS52039">
    <property type="entry name" value="TOPO_IA_2"/>
    <property type="match status" value="1"/>
</dbReference>
<dbReference type="InterPro" id="IPR028612">
    <property type="entry name" value="Topoisom_1_IA"/>
</dbReference>
<name>A0A955L382_9BACT</name>
<feature type="site" description="Interaction with DNA" evidence="10">
    <location>
        <position position="152"/>
    </location>
</feature>
<dbReference type="InterPro" id="IPR023406">
    <property type="entry name" value="Topo_IA_AS"/>
</dbReference>
<dbReference type="GO" id="GO:0005694">
    <property type="term" value="C:chromosome"/>
    <property type="evidence" value="ECO:0007669"/>
    <property type="project" value="InterPro"/>
</dbReference>
<feature type="site" description="Interaction with DNA" evidence="10">
    <location>
        <position position="164"/>
    </location>
</feature>
<dbReference type="PANTHER" id="PTHR42785:SF1">
    <property type="entry name" value="DNA TOPOISOMERASE"/>
    <property type="match status" value="1"/>
</dbReference>
<dbReference type="GO" id="GO:0003677">
    <property type="term" value="F:DNA binding"/>
    <property type="evidence" value="ECO:0007669"/>
    <property type="project" value="UniProtKB-KW"/>
</dbReference>
<feature type="site" description="Interaction with DNA" evidence="10">
    <location>
        <position position="148"/>
    </location>
</feature>
<evidence type="ECO:0000256" key="5">
    <source>
        <dbReference type="ARBA" id="ARBA00022833"/>
    </source>
</evidence>
<dbReference type="Pfam" id="PF01396">
    <property type="entry name" value="Zn_ribbon_Top1"/>
    <property type="match status" value="3"/>
</dbReference>
<dbReference type="SMART" id="SM00493">
    <property type="entry name" value="TOPRIM"/>
    <property type="match status" value="1"/>
</dbReference>
<dbReference type="PROSITE" id="PS50880">
    <property type="entry name" value="TOPRIM"/>
    <property type="match status" value="1"/>
</dbReference>
<dbReference type="Pfam" id="PF01751">
    <property type="entry name" value="Toprim"/>
    <property type="match status" value="1"/>
</dbReference>
<dbReference type="Proteomes" id="UP000782843">
    <property type="component" value="Unassembled WGS sequence"/>
</dbReference>
<comment type="subunit">
    <text evidence="10">Monomer.</text>
</comment>
<dbReference type="Gene3D" id="3.40.50.140">
    <property type="match status" value="1"/>
</dbReference>
<comment type="similarity">
    <text evidence="2 10">Belongs to the type IA topoisomerase family.</text>
</comment>
<evidence type="ECO:0000256" key="6">
    <source>
        <dbReference type="ARBA" id="ARBA00022842"/>
    </source>
</evidence>
<dbReference type="InterPro" id="IPR023405">
    <property type="entry name" value="Topo_IA_core_domain"/>
</dbReference>
<comment type="catalytic activity">
    <reaction evidence="1 10">
        <text>ATP-independent breakage of single-stranded DNA, followed by passage and rejoining.</text>
        <dbReference type="EC" id="5.6.2.1"/>
    </reaction>
</comment>
<dbReference type="InterPro" id="IPR006171">
    <property type="entry name" value="TOPRIM_dom"/>
</dbReference>
<keyword evidence="9 10" id="KW-0413">Isomerase</keyword>
<dbReference type="InterPro" id="IPR034149">
    <property type="entry name" value="TOPRIM_TopoI"/>
</dbReference>
<feature type="compositionally biased region" description="Basic and acidic residues" evidence="11">
    <location>
        <begin position="361"/>
        <end position="370"/>
    </location>
</feature>
<dbReference type="Pfam" id="PF01131">
    <property type="entry name" value="Topoisom_bac"/>
    <property type="match status" value="1"/>
</dbReference>
<keyword evidence="5" id="KW-0862">Zinc</keyword>
<feature type="region of interest" description="Interaction with DNA" evidence="10">
    <location>
        <begin position="172"/>
        <end position="177"/>
    </location>
</feature>
<dbReference type="InterPro" id="IPR013826">
    <property type="entry name" value="Topo_IA_cen_sub3"/>
</dbReference>
<comment type="caution">
    <text evidence="14">The sequence shown here is derived from an EMBL/GenBank/DDBJ whole genome shotgun (WGS) entry which is preliminary data.</text>
</comment>
<feature type="active site" description="O-(5'-phospho-DNA)-tyrosine intermediate" evidence="10">
    <location>
        <position position="319"/>
    </location>
</feature>
<feature type="site" description="Interaction with DNA" evidence="10">
    <location>
        <position position="157"/>
    </location>
</feature>
<evidence type="ECO:0000259" key="12">
    <source>
        <dbReference type="PROSITE" id="PS50880"/>
    </source>
</evidence>
<dbReference type="EMBL" id="JAGQLG010000051">
    <property type="protein sequence ID" value="MCA9382056.1"/>
    <property type="molecule type" value="Genomic_DNA"/>
</dbReference>
<keyword evidence="6" id="KW-0460">Magnesium</keyword>
<dbReference type="Gene3D" id="1.10.460.10">
    <property type="entry name" value="Topoisomerase I, domain 2"/>
    <property type="match status" value="1"/>
</dbReference>
<dbReference type="AlphaFoldDB" id="A0A955L382"/>
<evidence type="ECO:0000313" key="14">
    <source>
        <dbReference type="EMBL" id="MCA9382056.1"/>
    </source>
</evidence>
<dbReference type="PROSITE" id="PS00396">
    <property type="entry name" value="TOPO_IA_1"/>
    <property type="match status" value="1"/>
</dbReference>
<dbReference type="GO" id="GO:0006265">
    <property type="term" value="P:DNA topological change"/>
    <property type="evidence" value="ECO:0007669"/>
    <property type="project" value="UniProtKB-UniRule"/>
</dbReference>
<gene>
    <name evidence="10 14" type="primary">topA</name>
    <name evidence="14" type="ORF">KC660_01460</name>
</gene>
<dbReference type="SMART" id="SM00436">
    <property type="entry name" value="TOP1Bc"/>
    <property type="match status" value="1"/>
</dbReference>
<feature type="site" description="Interaction with DNA" evidence="10">
    <location>
        <position position="149"/>
    </location>
</feature>
<dbReference type="InterPro" id="IPR005733">
    <property type="entry name" value="TopoI_bac-type"/>
</dbReference>
<accession>A0A955L382</accession>